<dbReference type="RefSeq" id="WP_296931923.1">
    <property type="nucleotide sequence ID" value="NZ_JAUSQL010000001.1"/>
</dbReference>
<evidence type="ECO:0008006" key="3">
    <source>
        <dbReference type="Google" id="ProtNLM"/>
    </source>
</evidence>
<protein>
    <recommendedName>
        <fullName evidence="3">Terminase</fullName>
    </recommendedName>
</protein>
<accession>A0ABT9PJW8</accession>
<reference evidence="1 2" key="1">
    <citation type="submission" date="2023-07" db="EMBL/GenBank/DDBJ databases">
        <title>Sequencing the genomes of 1000 actinobacteria strains.</title>
        <authorList>
            <person name="Klenk H.-P."/>
        </authorList>
    </citation>
    <scope>NUCLEOTIDE SEQUENCE [LARGE SCALE GENOMIC DNA]</scope>
    <source>
        <strain evidence="1 2">DSM 19515</strain>
    </source>
</reference>
<name>A0ABT9PJW8_9ACTO</name>
<keyword evidence="2" id="KW-1185">Reference proteome</keyword>
<evidence type="ECO:0000313" key="1">
    <source>
        <dbReference type="EMBL" id="MDP9833007.1"/>
    </source>
</evidence>
<proteinExistence type="predicted"/>
<dbReference type="Proteomes" id="UP001230145">
    <property type="component" value="Unassembled WGS sequence"/>
</dbReference>
<evidence type="ECO:0000313" key="2">
    <source>
        <dbReference type="Proteomes" id="UP001230145"/>
    </source>
</evidence>
<sequence>MAVLRGGHGGLIRNRDMELREIKDWYREHVPGAPRPEWLHEPVIVGPTWKFDENGWVLPEFTGGWDVLAWCGLWLNNPDGEPWRFTMEQARFTLWFFATEPGLGTFVHPSAVLQRLKGWGKDPYAAALEAAHFLGPSVSDGVGDDGQPIMVANPAAWVQNFAVSQEQTKNTMSLFPGLFGPQARKHFGIQVGRNNVWALGDSVRIEAVTASHLAAEGNRVTFAVRNETQNWNSSNQGHELAGVIDGNVTKARGDRPARVLDICNAYREGEDSVGQRVREGWEETQDQWQGGELVEARREDFGLLYDSLEAAPSAELNGEGVDEWIPIIRGDSVWIDPERVKKSVFNPTNAPSESRRKWLNQIQAEADAWTTAQIFDSLADAEVVVEAGEEIVLFFDASKSDDATGLVGCRVVDGHVFVLGMWQRPAGKLGQGWRVPREDVDRVVEEAHDRYRVVAFFADPAHVFEDESQLPYWDGVVDGWHRRWGAQYAVDARPGRDRHSVMFDMATSAALKPFVQHVSVTEQEMIDGAFTHDADARLRRHVLAAKRYPTRYGMSIAKEHPESRRKIDLAVCMVGARLVRRLVLNSRKTRRRGAGRIW</sequence>
<dbReference type="EMBL" id="JAUSQL010000001">
    <property type="protein sequence ID" value="MDP9833007.1"/>
    <property type="molecule type" value="Genomic_DNA"/>
</dbReference>
<comment type="caution">
    <text evidence="1">The sequence shown here is derived from an EMBL/GenBank/DDBJ whole genome shotgun (WGS) entry which is preliminary data.</text>
</comment>
<organism evidence="1 2">
    <name type="scientific">Trueperella abortisuis</name>
    <dbReference type="NCBI Taxonomy" id="445930"/>
    <lineage>
        <taxon>Bacteria</taxon>
        <taxon>Bacillati</taxon>
        <taxon>Actinomycetota</taxon>
        <taxon>Actinomycetes</taxon>
        <taxon>Actinomycetales</taxon>
        <taxon>Actinomycetaceae</taxon>
        <taxon>Trueperella</taxon>
    </lineage>
</organism>
<gene>
    <name evidence="1" type="ORF">J2S45_001686</name>
</gene>